<dbReference type="VEuPathDB" id="ToxoDB:LOC34618837"/>
<reference evidence="4 5" key="1">
    <citation type="journal article" date="2016" name="BMC Genomics">
        <title>Comparative genomics reveals Cyclospora cayetanensis possesses coccidia-like metabolism and invasion components but unique surface antigens.</title>
        <authorList>
            <person name="Liu S."/>
            <person name="Wang L."/>
            <person name="Zheng H."/>
            <person name="Xu Z."/>
            <person name="Roellig D.M."/>
            <person name="Li N."/>
            <person name="Frace M.A."/>
            <person name="Tang K."/>
            <person name="Arrowood M.J."/>
            <person name="Moss D.M."/>
            <person name="Zhang L."/>
            <person name="Feng Y."/>
            <person name="Xiao L."/>
        </authorList>
    </citation>
    <scope>NUCLEOTIDE SEQUENCE [LARGE SCALE GENOMIC DNA]</scope>
    <source>
        <strain evidence="4 5">CHN_HEN01</strain>
    </source>
</reference>
<proteinExistence type="inferred from homology"/>
<dbReference type="AlphaFoldDB" id="A0A1D3CSS9"/>
<evidence type="ECO:0000256" key="1">
    <source>
        <dbReference type="ARBA" id="ARBA00006407"/>
    </source>
</evidence>
<evidence type="ECO:0000259" key="3">
    <source>
        <dbReference type="Pfam" id="PF03981"/>
    </source>
</evidence>
<sequence>MHRICLRSASRSTWITWAPSSIGGLPGGPPQRASLFSRPSQLQQERQRTALSGLLDTIRERLGRPSKKLGALRKAPQRKGTQLANAGMNTFSENWLQCPRGEASQSSVAIQQHLMKIYRNPTPDELRKAKKNQTTKPVFFRKLHPEEFHDYQLESRVLLSDKTLCFISPRQSAERELPLQKHMRAPLQEAIYRVFSRHQEYPQIAWQMIHIILERVENEQLNRTFAIPKGFNGSFYVYILHLWLLHCRLMQSSKGKKSAFFENPLLALAPSAAGSNSSRSCNGNIVQKLLFSLLPEKVTPASPEQVKEALLRRVYFRRMMHFANGSHDVNIFQLTGDLKALPPSPKTPSGPHTHQATRGGKGSFPSEDSIQEPGESSRDRRIPPEIPEGLALAVRVAALRAEVSGELLNDFVFKQTWEVLKDWLKLKKVGEFQFQAELKNCQAYAFGLMVSLDQAMTEGEICPARIKEALWGNVYGGAIPYGDPALSLLTKYVLRQLTHVMQIADDHFFQAKFSWADFPLSPNFLAPPLLPPLSLPVSYGGYSPERSPSDSLAEPGILRSKLIST</sequence>
<name>A0A1D3CSS9_9EIME</name>
<feature type="domain" description="Ubiquinol-cytochrome c chaperone" evidence="3">
    <location>
        <begin position="224"/>
        <end position="259"/>
    </location>
</feature>
<dbReference type="InParanoid" id="A0A1D3CSS9"/>
<evidence type="ECO:0000313" key="5">
    <source>
        <dbReference type="Proteomes" id="UP000095192"/>
    </source>
</evidence>
<dbReference type="PANTHER" id="PTHR12184:SF1">
    <property type="entry name" value="UBIQUINOL-CYTOCHROME-C REDUCTASE COMPLEX ASSEMBLY FACTOR 1"/>
    <property type="match status" value="1"/>
</dbReference>
<evidence type="ECO:0000313" key="4">
    <source>
        <dbReference type="EMBL" id="OEH74245.1"/>
    </source>
</evidence>
<dbReference type="Proteomes" id="UP000095192">
    <property type="component" value="Unassembled WGS sequence"/>
</dbReference>
<keyword evidence="5" id="KW-1185">Reference proteome</keyword>
<comment type="similarity">
    <text evidence="1">Belongs to the CBP3 family.</text>
</comment>
<dbReference type="VEuPathDB" id="ToxoDB:cyc_01914"/>
<dbReference type="PANTHER" id="PTHR12184">
    <property type="entry name" value="UBIQUINOL-CYTOCHROME C REDUCTASE COMPLEX ASSEMBLY FACTOR 1 FAMILY MEMBER"/>
    <property type="match status" value="1"/>
</dbReference>
<comment type="caution">
    <text evidence="4">The sequence shown here is derived from an EMBL/GenBank/DDBJ whole genome shotgun (WGS) entry which is preliminary data.</text>
</comment>
<feature type="domain" description="Ubiquinol-cytochrome c chaperone" evidence="3">
    <location>
        <begin position="399"/>
        <end position="515"/>
    </location>
</feature>
<dbReference type="Pfam" id="PF03981">
    <property type="entry name" value="Ubiq_cyt_C_chap"/>
    <property type="match status" value="2"/>
</dbReference>
<protein>
    <submittedName>
        <fullName evidence="4">Ubiquinol-cytochrome c</fullName>
    </submittedName>
</protein>
<dbReference type="GO" id="GO:0034551">
    <property type="term" value="P:mitochondrial respiratory chain complex III assembly"/>
    <property type="evidence" value="ECO:0007669"/>
    <property type="project" value="TreeGrafter"/>
</dbReference>
<evidence type="ECO:0000256" key="2">
    <source>
        <dbReference type="SAM" id="MobiDB-lite"/>
    </source>
</evidence>
<accession>A0A1D3CSS9</accession>
<dbReference type="EMBL" id="JROU02002087">
    <property type="protein sequence ID" value="OEH74245.1"/>
    <property type="molecule type" value="Genomic_DNA"/>
</dbReference>
<organism evidence="4 5">
    <name type="scientific">Cyclospora cayetanensis</name>
    <dbReference type="NCBI Taxonomy" id="88456"/>
    <lineage>
        <taxon>Eukaryota</taxon>
        <taxon>Sar</taxon>
        <taxon>Alveolata</taxon>
        <taxon>Apicomplexa</taxon>
        <taxon>Conoidasida</taxon>
        <taxon>Coccidia</taxon>
        <taxon>Eucoccidiorida</taxon>
        <taxon>Eimeriorina</taxon>
        <taxon>Eimeriidae</taxon>
        <taxon>Cyclospora</taxon>
    </lineage>
</organism>
<gene>
    <name evidence="4" type="ORF">cyc_01914</name>
</gene>
<dbReference type="InterPro" id="IPR021150">
    <property type="entry name" value="Ubiq_cyt_c_chap"/>
</dbReference>
<dbReference type="GO" id="GO:0005739">
    <property type="term" value="C:mitochondrion"/>
    <property type="evidence" value="ECO:0007669"/>
    <property type="project" value="TreeGrafter"/>
</dbReference>
<dbReference type="InterPro" id="IPR007129">
    <property type="entry name" value="Ubiqinol_cyt_c_chaperone_CPB3"/>
</dbReference>
<feature type="region of interest" description="Disordered" evidence="2">
    <location>
        <begin position="340"/>
        <end position="383"/>
    </location>
</feature>